<evidence type="ECO:0000256" key="6">
    <source>
        <dbReference type="ARBA" id="ARBA00023136"/>
    </source>
</evidence>
<keyword evidence="3" id="KW-1003">Cell membrane</keyword>
<feature type="transmembrane region" description="Helical" evidence="7">
    <location>
        <begin position="330"/>
        <end position="350"/>
    </location>
</feature>
<dbReference type="EMBL" id="AZGE01000006">
    <property type="protein sequence ID" value="KRM15988.1"/>
    <property type="molecule type" value="Genomic_DNA"/>
</dbReference>
<dbReference type="CDD" id="cd06261">
    <property type="entry name" value="TM_PBP2"/>
    <property type="match status" value="1"/>
</dbReference>
<dbReference type="Pfam" id="PF00528">
    <property type="entry name" value="BPD_transp_1"/>
    <property type="match status" value="1"/>
</dbReference>
<dbReference type="InterPro" id="IPR035906">
    <property type="entry name" value="MetI-like_sf"/>
</dbReference>
<feature type="domain" description="ABC transmembrane type-1" evidence="8">
    <location>
        <begin position="291"/>
        <end position="480"/>
    </location>
</feature>
<evidence type="ECO:0000256" key="1">
    <source>
        <dbReference type="ARBA" id="ARBA00004651"/>
    </source>
</evidence>
<comment type="similarity">
    <text evidence="7">Belongs to the binding-protein-dependent transport system permease family.</text>
</comment>
<proteinExistence type="inferred from homology"/>
<dbReference type="PANTHER" id="PTHR30614:SF46">
    <property type="entry name" value="ABC TRANSPORTER MEMBRANE SPANNING PERMEASE-GLUTAMINE TRANSPORT"/>
    <property type="match status" value="1"/>
</dbReference>
<dbReference type="GO" id="GO:0006865">
    <property type="term" value="P:amino acid transport"/>
    <property type="evidence" value="ECO:0007669"/>
    <property type="project" value="TreeGrafter"/>
</dbReference>
<dbReference type="GO" id="GO:0015276">
    <property type="term" value="F:ligand-gated monoatomic ion channel activity"/>
    <property type="evidence" value="ECO:0007669"/>
    <property type="project" value="InterPro"/>
</dbReference>
<evidence type="ECO:0000256" key="4">
    <source>
        <dbReference type="ARBA" id="ARBA00022692"/>
    </source>
</evidence>
<evidence type="ECO:0000256" key="2">
    <source>
        <dbReference type="ARBA" id="ARBA00022448"/>
    </source>
</evidence>
<sequence length="488" mass="53387">MMRRTVLRKWLTAVVAVVGIAVGWLLVEPQSVSAAEPTYTFATNNTFAPFEIQDSKGGYSGKNPGIEIEILKKIAKHEHFKYKLKPMSFNGDLQALEGGQVDAVIAGMSVTDERKAKFDFSKAYYTDGVEMAVAKDSKIHSLKQLKGKTVSAKAGTSAALFLKKNQKKYGYQIKYFDSSNTMWNDVKNGNTAATFDDGPVLEYGIKTGVPLKIVTKKPIDAQPVAVGFQKGKNLALQKKINNGIDWLNETGQMKQIVDKYTKSDKTAKSSTASRTIWGLLKANRVALLNGLWMTIQLTIVGIALALVFGLILGVLGVMQSKVANAISSTIIYIFRGLPMIVLAFFIYMGLPNVIGHKVPLFLAGVVTLMLDEGAYIGAIVKGGFDAVDPGQWEAARSLGLPYRKALVKVVAPQGIKIMVPSLVNQFIITLKDTSILSAIGVMELTQTGTVIISQNMEGFRMWLIIGTIYIIIITLLTWLSNYIQKRMA</sequence>
<dbReference type="Gene3D" id="3.40.190.10">
    <property type="entry name" value="Periplasmic binding protein-like II"/>
    <property type="match status" value="2"/>
</dbReference>
<keyword evidence="5 7" id="KW-1133">Transmembrane helix</keyword>
<evidence type="ECO:0000259" key="8">
    <source>
        <dbReference type="PROSITE" id="PS50928"/>
    </source>
</evidence>
<dbReference type="Pfam" id="PF00497">
    <property type="entry name" value="SBP_bac_3"/>
    <property type="match status" value="1"/>
</dbReference>
<dbReference type="PATRIC" id="fig|1423779.3.peg.1729"/>
<dbReference type="Gene3D" id="1.10.3720.10">
    <property type="entry name" value="MetI-like"/>
    <property type="match status" value="1"/>
</dbReference>
<dbReference type="SMART" id="SM00062">
    <property type="entry name" value="PBPb"/>
    <property type="match status" value="1"/>
</dbReference>
<dbReference type="AlphaFoldDB" id="A0A0R1WI83"/>
<evidence type="ECO:0000256" key="5">
    <source>
        <dbReference type="ARBA" id="ARBA00022989"/>
    </source>
</evidence>
<feature type="transmembrane region" description="Helical" evidence="7">
    <location>
        <begin position="459"/>
        <end position="479"/>
    </location>
</feature>
<dbReference type="PROSITE" id="PS50928">
    <property type="entry name" value="ABC_TM1"/>
    <property type="match status" value="1"/>
</dbReference>
<gene>
    <name evidence="9" type="ORF">FC49_GL001669</name>
</gene>
<evidence type="ECO:0000256" key="7">
    <source>
        <dbReference type="RuleBase" id="RU363032"/>
    </source>
</evidence>
<keyword evidence="6 7" id="KW-0472">Membrane</keyword>
<dbReference type="InterPro" id="IPR010065">
    <property type="entry name" value="AA_ABC_transptr_permease_3TM"/>
</dbReference>
<protein>
    <submittedName>
        <fullName evidence="9">ABC transporter, permease protein</fullName>
    </submittedName>
</protein>
<feature type="transmembrane region" description="Helical" evidence="7">
    <location>
        <begin position="291"/>
        <end position="318"/>
    </location>
</feature>
<reference evidence="9 10" key="1">
    <citation type="journal article" date="2015" name="Genome Announc.">
        <title>Expanding the biotechnology potential of lactobacilli through comparative genomics of 213 strains and associated genera.</title>
        <authorList>
            <person name="Sun Z."/>
            <person name="Harris H.M."/>
            <person name="McCann A."/>
            <person name="Guo C."/>
            <person name="Argimon S."/>
            <person name="Zhang W."/>
            <person name="Yang X."/>
            <person name="Jeffery I.B."/>
            <person name="Cooney J.C."/>
            <person name="Kagawa T.F."/>
            <person name="Liu W."/>
            <person name="Song Y."/>
            <person name="Salvetti E."/>
            <person name="Wrobel A."/>
            <person name="Rasinkangas P."/>
            <person name="Parkhill J."/>
            <person name="Rea M.C."/>
            <person name="O'Sullivan O."/>
            <person name="Ritari J."/>
            <person name="Douillard F.P."/>
            <person name="Paul Ross R."/>
            <person name="Yang R."/>
            <person name="Briner A.E."/>
            <person name="Felis G.E."/>
            <person name="de Vos W.M."/>
            <person name="Barrangou R."/>
            <person name="Klaenhammer T.R."/>
            <person name="Caufield P.W."/>
            <person name="Cui Y."/>
            <person name="Zhang H."/>
            <person name="O'Toole P.W."/>
        </authorList>
    </citation>
    <scope>NUCLEOTIDE SEQUENCE [LARGE SCALE GENOMIC DNA]</scope>
    <source>
        <strain evidence="9 10">DSM 4864</strain>
    </source>
</reference>
<dbReference type="GO" id="GO:0043190">
    <property type="term" value="C:ATP-binding cassette (ABC) transporter complex"/>
    <property type="evidence" value="ECO:0007669"/>
    <property type="project" value="InterPro"/>
</dbReference>
<keyword evidence="4 7" id="KW-0812">Transmembrane</keyword>
<dbReference type="PANTHER" id="PTHR30614">
    <property type="entry name" value="MEMBRANE COMPONENT OF AMINO ACID ABC TRANSPORTER"/>
    <property type="match status" value="1"/>
</dbReference>
<evidence type="ECO:0000256" key="3">
    <source>
        <dbReference type="ARBA" id="ARBA00022475"/>
    </source>
</evidence>
<evidence type="ECO:0000313" key="9">
    <source>
        <dbReference type="EMBL" id="KRM15988.1"/>
    </source>
</evidence>
<dbReference type="SMART" id="SM00079">
    <property type="entry name" value="PBPe"/>
    <property type="match status" value="1"/>
</dbReference>
<dbReference type="InterPro" id="IPR001638">
    <property type="entry name" value="Solute-binding_3/MltF_N"/>
</dbReference>
<dbReference type="NCBIfam" id="TIGR01726">
    <property type="entry name" value="HEQRo_perm_3TM"/>
    <property type="match status" value="1"/>
</dbReference>
<dbReference type="SUPFAM" id="SSF161098">
    <property type="entry name" value="MetI-like"/>
    <property type="match status" value="1"/>
</dbReference>
<evidence type="ECO:0000313" key="10">
    <source>
        <dbReference type="Proteomes" id="UP000050973"/>
    </source>
</evidence>
<dbReference type="InterPro" id="IPR001320">
    <property type="entry name" value="Iontro_rcpt_C"/>
</dbReference>
<keyword evidence="2 7" id="KW-0813">Transport</keyword>
<comment type="caution">
    <text evidence="9">The sequence shown here is derived from an EMBL/GenBank/DDBJ whole genome shotgun (WGS) entry which is preliminary data.</text>
</comment>
<dbReference type="Proteomes" id="UP000050973">
    <property type="component" value="Unassembled WGS sequence"/>
</dbReference>
<dbReference type="InterPro" id="IPR043429">
    <property type="entry name" value="ArtM/GltK/GlnP/TcyL/YhdX-like"/>
</dbReference>
<comment type="subcellular location">
    <subcellularLocation>
        <location evidence="1 7">Cell membrane</location>
        <topology evidence="1 7">Multi-pass membrane protein</topology>
    </subcellularLocation>
</comment>
<dbReference type="InterPro" id="IPR000515">
    <property type="entry name" value="MetI-like"/>
</dbReference>
<name>A0A0R1WI83_9LACO</name>
<organism evidence="9 10">
    <name type="scientific">Limosilactobacillus oris DSM 4864</name>
    <dbReference type="NCBI Taxonomy" id="1423779"/>
    <lineage>
        <taxon>Bacteria</taxon>
        <taxon>Bacillati</taxon>
        <taxon>Bacillota</taxon>
        <taxon>Bacilli</taxon>
        <taxon>Lactobacillales</taxon>
        <taxon>Lactobacillaceae</taxon>
        <taxon>Limosilactobacillus</taxon>
    </lineage>
</organism>
<accession>A0A0R1WI83</accession>
<dbReference type="SUPFAM" id="SSF53850">
    <property type="entry name" value="Periplasmic binding protein-like II"/>
    <property type="match status" value="1"/>
</dbReference>